<dbReference type="EMBL" id="JOMQ01000064">
    <property type="protein sequence ID" value="OUJ00016.1"/>
    <property type="molecule type" value="Genomic_DNA"/>
</dbReference>
<evidence type="ECO:0000313" key="3">
    <source>
        <dbReference type="EMBL" id="OUJ00016.1"/>
    </source>
</evidence>
<feature type="region of interest" description="Disordered" evidence="1">
    <location>
        <begin position="1"/>
        <end position="25"/>
    </location>
</feature>
<comment type="caution">
    <text evidence="3">The sequence shown here is derived from an EMBL/GenBank/DDBJ whole genome shotgun (WGS) entry which is preliminary data.</text>
</comment>
<keyword evidence="2" id="KW-1133">Transmembrane helix</keyword>
<feature type="transmembrane region" description="Helical" evidence="2">
    <location>
        <begin position="46"/>
        <end position="65"/>
    </location>
</feature>
<gene>
    <name evidence="3" type="ORF">HK14_12740</name>
</gene>
<evidence type="ECO:0000313" key="4">
    <source>
        <dbReference type="Proteomes" id="UP000196086"/>
    </source>
</evidence>
<protein>
    <submittedName>
        <fullName evidence="3">Uncharacterized protein</fullName>
    </submittedName>
</protein>
<accession>A0A1Z5YRY0</accession>
<reference evidence="3 4" key="1">
    <citation type="submission" date="2014-06" db="EMBL/GenBank/DDBJ databases">
        <authorList>
            <person name="Ju J."/>
            <person name="Zhang J."/>
        </authorList>
    </citation>
    <scope>NUCLEOTIDE SEQUENCE [LARGE SCALE GENOMIC DNA]</scope>
    <source>
        <strain evidence="3 4">DsW_47</strain>
    </source>
</reference>
<dbReference type="Proteomes" id="UP000196086">
    <property type="component" value="Unassembled WGS sequence"/>
</dbReference>
<organism evidence="3 4">
    <name type="scientific">Acetobacter cibinongensis</name>
    <dbReference type="NCBI Taxonomy" id="146475"/>
    <lineage>
        <taxon>Bacteria</taxon>
        <taxon>Pseudomonadati</taxon>
        <taxon>Pseudomonadota</taxon>
        <taxon>Alphaproteobacteria</taxon>
        <taxon>Acetobacterales</taxon>
        <taxon>Acetobacteraceae</taxon>
        <taxon>Acetobacter</taxon>
    </lineage>
</organism>
<keyword evidence="2" id="KW-0472">Membrane</keyword>
<proteinExistence type="predicted"/>
<dbReference type="AlphaFoldDB" id="A0A1Z5YRY0"/>
<evidence type="ECO:0000256" key="1">
    <source>
        <dbReference type="SAM" id="MobiDB-lite"/>
    </source>
</evidence>
<keyword evidence="2" id="KW-0812">Transmembrane</keyword>
<name>A0A1Z5YRY0_9PROT</name>
<dbReference type="RefSeq" id="WP_086652073.1">
    <property type="nucleotide sequence ID" value="NZ_JOMQ01000064.1"/>
</dbReference>
<evidence type="ECO:0000256" key="2">
    <source>
        <dbReference type="SAM" id="Phobius"/>
    </source>
</evidence>
<sequence length="93" mass="9705">MAEGGAMPHSQDDKGPAPPIGLDALRDDPPVLEGEILPPSSRLPSFTPFVAVAVVLVLAWAALWLSTPKNQPVRHLHLCATGSTQSGTGICVE</sequence>